<comment type="caution">
    <text evidence="11">The sequence shown here is derived from an EMBL/GenBank/DDBJ whole genome shotgun (WGS) entry which is preliminary data.</text>
</comment>
<evidence type="ECO:0000313" key="11">
    <source>
        <dbReference type="EMBL" id="TSA86942.1"/>
    </source>
</evidence>
<evidence type="ECO:0000256" key="1">
    <source>
        <dbReference type="ARBA" id="ARBA00002056"/>
    </source>
</evidence>
<keyword evidence="8" id="KW-0443">Lipid metabolism</keyword>
<dbReference type="NCBIfam" id="TIGR00215">
    <property type="entry name" value="lpxB"/>
    <property type="match status" value="1"/>
</dbReference>
<keyword evidence="12" id="KW-1185">Reference proteome</keyword>
<dbReference type="GO" id="GO:0008915">
    <property type="term" value="F:lipid-A-disaccharide synthase activity"/>
    <property type="evidence" value="ECO:0007669"/>
    <property type="project" value="UniProtKB-UniRule"/>
</dbReference>
<comment type="catalytic activity">
    <reaction evidence="9">
        <text>a lipid X + a UDP-2-N,3-O-bis[(3R)-3-hydroxyacyl]-alpha-D-glucosamine = a lipid A disaccharide + UDP + H(+)</text>
        <dbReference type="Rhea" id="RHEA:67828"/>
        <dbReference type="ChEBI" id="CHEBI:15378"/>
        <dbReference type="ChEBI" id="CHEBI:58223"/>
        <dbReference type="ChEBI" id="CHEBI:137748"/>
        <dbReference type="ChEBI" id="CHEBI:176338"/>
        <dbReference type="ChEBI" id="CHEBI:176343"/>
        <dbReference type="EC" id="2.4.1.182"/>
    </reaction>
</comment>
<evidence type="ECO:0000256" key="2">
    <source>
        <dbReference type="ARBA" id="ARBA00012687"/>
    </source>
</evidence>
<dbReference type="EMBL" id="VKGC01000001">
    <property type="protein sequence ID" value="TSA86942.1"/>
    <property type="molecule type" value="Genomic_DNA"/>
</dbReference>
<name>A0A553V3D0_9HELI</name>
<dbReference type="PANTHER" id="PTHR30372:SF4">
    <property type="entry name" value="LIPID-A-DISACCHARIDE SYNTHASE, MITOCHONDRIAL-RELATED"/>
    <property type="match status" value="1"/>
</dbReference>
<evidence type="ECO:0000256" key="7">
    <source>
        <dbReference type="ARBA" id="ARBA00022679"/>
    </source>
</evidence>
<dbReference type="GO" id="GO:0009245">
    <property type="term" value="P:lipid A biosynthetic process"/>
    <property type="evidence" value="ECO:0007669"/>
    <property type="project" value="UniProtKB-UniRule"/>
</dbReference>
<reference evidence="12" key="1">
    <citation type="submission" date="2019-07" db="EMBL/GenBank/DDBJ databases">
        <title>Helicobacter labacensis sp. nov., Helicobacter mehlei sp. nov. and Helicobacter vulpis sp. nov., isolated from gastric mucosa of red fox (Vulpis vulpis).</title>
        <authorList>
            <person name="Papic B."/>
        </authorList>
    </citation>
    <scope>NUCLEOTIDE SEQUENCE [LARGE SCALE GENOMIC DNA]</scope>
    <source>
        <strain evidence="12">L8b</strain>
    </source>
</reference>
<dbReference type="InterPro" id="IPR003835">
    <property type="entry name" value="Glyco_trans_19"/>
</dbReference>
<reference evidence="11 12" key="2">
    <citation type="submission" date="2019-07" db="EMBL/GenBank/DDBJ databases">
        <title>Helicobacter labacensis sp. nov., Helicobacter mehlei sp. nov. and Helicobacter vulpis sp. nov., isolated from gastric mucosa of red fox (Vulpis vulpis).</title>
        <authorList>
            <person name="Kusar D."/>
            <person name="Gruntar I."/>
            <person name="Pate M."/>
            <person name="Zajc U."/>
            <person name="Ocepek M."/>
        </authorList>
    </citation>
    <scope>NUCLEOTIDE SEQUENCE [LARGE SCALE GENOMIC DNA]</scope>
    <source>
        <strain evidence="11 12">L8b</strain>
    </source>
</reference>
<comment type="function">
    <text evidence="1">Condensation of UDP-2,3-diacylglucosamine and 2,3-diacylglucosamine-1-phosphate to form lipid A disaccharide, a precursor of lipid A, a phosphorylated glycolipid that anchors the lipopolysaccharide to the outer membrane of the cell.</text>
</comment>
<protein>
    <recommendedName>
        <fullName evidence="3 10">Lipid-A-disaccharide synthase</fullName>
        <ecNumber evidence="2 10">2.4.1.182</ecNumber>
    </recommendedName>
</protein>
<evidence type="ECO:0000256" key="6">
    <source>
        <dbReference type="ARBA" id="ARBA00022676"/>
    </source>
</evidence>
<evidence type="ECO:0000256" key="10">
    <source>
        <dbReference type="NCBIfam" id="TIGR00215"/>
    </source>
</evidence>
<dbReference type="OrthoDB" id="9801642at2"/>
<evidence type="ECO:0000256" key="9">
    <source>
        <dbReference type="ARBA" id="ARBA00048975"/>
    </source>
</evidence>
<sequence length="354" mass="40160">MKILVGALEVSSNVHLQALRTHLSGVEWLGIYEPLEPQDKPLFSPKSFSVMGFKEVFSRLLFFYKALKAMVELSKQADLILLMDSSSFNIPLAKRIKKITPNKPIIYYILPQVWAWKAYRAPIIEANCDKLAAILPFELQFYKSKATFVGHPLLDEIAYCKDSPHGEGVVFMPGSRKQEIHAMFPIFVEVAKQIPQRHVLVVPKSLQGENLRALYGDDLDMFEISYDTHKSLYESSFAFICSGTATLEATLIGTPFVLGYKARPLDFFIAKNLVKLTCIGLANIFYNALHNERPGRGKTMLHTELVQESLNATNLLEIYHTMDRQRFFEQSQKIRAYLAHGSASMVADWIKAYA</sequence>
<dbReference type="RefSeq" id="WP_120948187.1">
    <property type="nucleotide sequence ID" value="NZ_QXQP01000010.1"/>
</dbReference>
<evidence type="ECO:0000313" key="12">
    <source>
        <dbReference type="Proteomes" id="UP000319322"/>
    </source>
</evidence>
<dbReference type="AlphaFoldDB" id="A0A553V3D0"/>
<organism evidence="11 12">
    <name type="scientific">Helicobacter mehlei</name>
    <dbReference type="NCBI Taxonomy" id="2316080"/>
    <lineage>
        <taxon>Bacteria</taxon>
        <taxon>Pseudomonadati</taxon>
        <taxon>Campylobacterota</taxon>
        <taxon>Epsilonproteobacteria</taxon>
        <taxon>Campylobacterales</taxon>
        <taxon>Helicobacteraceae</taxon>
        <taxon>Helicobacter</taxon>
    </lineage>
</organism>
<dbReference type="GO" id="GO:0016020">
    <property type="term" value="C:membrane"/>
    <property type="evidence" value="ECO:0007669"/>
    <property type="project" value="GOC"/>
</dbReference>
<evidence type="ECO:0000256" key="4">
    <source>
        <dbReference type="ARBA" id="ARBA00022516"/>
    </source>
</evidence>
<accession>A0A553V3D0</accession>
<keyword evidence="7 11" id="KW-0808">Transferase</keyword>
<keyword evidence="5" id="KW-0441">Lipid A biosynthesis</keyword>
<proteinExistence type="predicted"/>
<evidence type="ECO:0000256" key="5">
    <source>
        <dbReference type="ARBA" id="ARBA00022556"/>
    </source>
</evidence>
<evidence type="ECO:0000256" key="3">
    <source>
        <dbReference type="ARBA" id="ARBA00020902"/>
    </source>
</evidence>
<gene>
    <name evidence="11" type="ORF">FNE76_00265</name>
</gene>
<dbReference type="GO" id="GO:0005543">
    <property type="term" value="F:phospholipid binding"/>
    <property type="evidence" value="ECO:0007669"/>
    <property type="project" value="TreeGrafter"/>
</dbReference>
<dbReference type="Proteomes" id="UP000319322">
    <property type="component" value="Unassembled WGS sequence"/>
</dbReference>
<keyword evidence="4" id="KW-0444">Lipid biosynthesis</keyword>
<evidence type="ECO:0000256" key="8">
    <source>
        <dbReference type="ARBA" id="ARBA00023098"/>
    </source>
</evidence>
<keyword evidence="6 11" id="KW-0328">Glycosyltransferase</keyword>
<dbReference type="PANTHER" id="PTHR30372">
    <property type="entry name" value="LIPID-A-DISACCHARIDE SYNTHASE"/>
    <property type="match status" value="1"/>
</dbReference>
<dbReference type="Pfam" id="PF02684">
    <property type="entry name" value="LpxB"/>
    <property type="match status" value="1"/>
</dbReference>
<dbReference type="EC" id="2.4.1.182" evidence="2 10"/>
<dbReference type="SUPFAM" id="SSF53756">
    <property type="entry name" value="UDP-Glycosyltransferase/glycogen phosphorylase"/>
    <property type="match status" value="1"/>
</dbReference>